<dbReference type="AlphaFoldDB" id="A0A448ZVJ2"/>
<evidence type="ECO:0000313" key="2">
    <source>
        <dbReference type="EMBL" id="VEU55268.1"/>
    </source>
</evidence>
<dbReference type="InterPro" id="IPR036380">
    <property type="entry name" value="Isochorismatase-like_sf"/>
</dbReference>
<accession>A0A448ZVJ2</accession>
<feature type="domain" description="Isochorismatase-like" evidence="1">
    <location>
        <begin position="4"/>
        <end position="126"/>
    </location>
</feature>
<organism evidence="2 3">
    <name type="scientific">Metamycoplasma orale</name>
    <name type="common">Mycoplasma orale</name>
    <dbReference type="NCBI Taxonomy" id="2121"/>
    <lineage>
        <taxon>Bacteria</taxon>
        <taxon>Bacillati</taxon>
        <taxon>Mycoplasmatota</taxon>
        <taxon>Mycoplasmoidales</taxon>
        <taxon>Metamycoplasmataceae</taxon>
        <taxon>Metamycoplasma</taxon>
    </lineage>
</organism>
<dbReference type="GO" id="GO:0008936">
    <property type="term" value="F:nicotinamidase activity"/>
    <property type="evidence" value="ECO:0007669"/>
    <property type="project" value="InterPro"/>
</dbReference>
<dbReference type="Gene3D" id="3.40.50.850">
    <property type="entry name" value="Isochorismatase-like"/>
    <property type="match status" value="1"/>
</dbReference>
<sequence>MKRICLVVDMLNGFAKEGALKSEYVLNLIPGIKNYLEANKNDDNIFICDSHSKADLEMQAYPYHCLVNSDESKIVSELEKYAKKIVTKNTTNAIWHIDLNKIANYDEIVITGCCTDICVLQLALSLRTYFNSLNKNSDIIIYKNLVDTYDSPNHNRNEYNEFALKIMAEANIKIKEWKK</sequence>
<dbReference type="PANTHER" id="PTHR47297:SF2">
    <property type="entry name" value="OS02G0606800 PROTEIN"/>
    <property type="match status" value="1"/>
</dbReference>
<dbReference type="InterPro" id="IPR044717">
    <property type="entry name" value="NIC1"/>
</dbReference>
<dbReference type="CDD" id="cd00431">
    <property type="entry name" value="cysteine_hydrolases"/>
    <property type="match status" value="1"/>
</dbReference>
<evidence type="ECO:0000313" key="3">
    <source>
        <dbReference type="Proteomes" id="UP000290482"/>
    </source>
</evidence>
<evidence type="ECO:0000259" key="1">
    <source>
        <dbReference type="Pfam" id="PF00857"/>
    </source>
</evidence>
<dbReference type="KEGG" id="mob:NCTC10112_00138"/>
<dbReference type="Proteomes" id="UP000290482">
    <property type="component" value="Chromosome"/>
</dbReference>
<dbReference type="PANTHER" id="PTHR47297">
    <property type="match status" value="1"/>
</dbReference>
<dbReference type="InterPro" id="IPR000868">
    <property type="entry name" value="Isochorismatase-like_dom"/>
</dbReference>
<dbReference type="GO" id="GO:0019365">
    <property type="term" value="P:pyridine nucleotide salvage"/>
    <property type="evidence" value="ECO:0007669"/>
    <property type="project" value="InterPro"/>
</dbReference>
<proteinExistence type="predicted"/>
<dbReference type="OrthoDB" id="9796485at2"/>
<gene>
    <name evidence="2" type="ORF">NCTC10112_00138</name>
</gene>
<dbReference type="Pfam" id="PF00857">
    <property type="entry name" value="Isochorismatase"/>
    <property type="match status" value="1"/>
</dbReference>
<keyword evidence="3" id="KW-1185">Reference proteome</keyword>
<dbReference type="RefSeq" id="WP_022936225.1">
    <property type="nucleotide sequence ID" value="NZ_LR214940.1"/>
</dbReference>
<dbReference type="EMBL" id="LR214940">
    <property type="protein sequence ID" value="VEU55268.1"/>
    <property type="molecule type" value="Genomic_DNA"/>
</dbReference>
<name>A0A448ZVJ2_METOS</name>
<reference evidence="2 3" key="1">
    <citation type="submission" date="2019-01" db="EMBL/GenBank/DDBJ databases">
        <authorList>
            <consortium name="Pathogen Informatics"/>
        </authorList>
    </citation>
    <scope>NUCLEOTIDE SEQUENCE [LARGE SCALE GENOMIC DNA]</scope>
    <source>
        <strain evidence="2 3">NCTC10112</strain>
    </source>
</reference>
<protein>
    <submittedName>
        <fullName evidence="2">Amidase from nicotinamidase family</fullName>
    </submittedName>
</protein>
<dbReference type="SUPFAM" id="SSF52499">
    <property type="entry name" value="Isochorismatase-like hydrolases"/>
    <property type="match status" value="1"/>
</dbReference>